<keyword evidence="3" id="KW-1185">Reference proteome</keyword>
<accession>A0A1G9ARV4</accession>
<evidence type="ECO:0000313" key="2">
    <source>
        <dbReference type="EMBL" id="SDK30082.1"/>
    </source>
</evidence>
<sequence length="410" mass="42730">MTLLQEGEATGAATAPDRPAAPYTDHPAHRPAVRALRLSAFAGHRRITLPLGPFTLITGPSGSGKSSALRAYELLARLASGTPLAQAVPDPEACVPEQAGPDRQGRRGFRLGCLVEGPAGRVRLDLAVQVEPELRIAGERLSLGDVVLMESALRDPARRAVHAVWHPAGHAPATGVPLPDDQLATALLPLHVAGATDGQRSVLAAAEQAVLALRSSYACDPQPSRMRAPVPPGPGRLLRDCGNLADVLRRTRAECGTRHAQLVAAARAGSTGAVMDVRAESAAAGHIRAVLDRGGAAATPLAHLGDGELRHLALSLVLLTGPGVLAVDQVGEVPSALQPLTVLADGLDRDLDRRQREELLRLAARMCARGHIRLVAAVGEDAAGAGRAAGAAMVDLGRDREGTEHHERRS</sequence>
<dbReference type="Proteomes" id="UP000199155">
    <property type="component" value="Unassembled WGS sequence"/>
</dbReference>
<gene>
    <name evidence="2" type="ORF">SAMN05421806_106121</name>
</gene>
<dbReference type="SUPFAM" id="SSF52540">
    <property type="entry name" value="P-loop containing nucleoside triphosphate hydrolases"/>
    <property type="match status" value="2"/>
</dbReference>
<feature type="region of interest" description="Disordered" evidence="1">
    <location>
        <begin position="1"/>
        <end position="28"/>
    </location>
</feature>
<dbReference type="EMBL" id="FNFF01000006">
    <property type="protein sequence ID" value="SDK30082.1"/>
    <property type="molecule type" value="Genomic_DNA"/>
</dbReference>
<evidence type="ECO:0000256" key="1">
    <source>
        <dbReference type="SAM" id="MobiDB-lite"/>
    </source>
</evidence>
<dbReference type="Gene3D" id="3.40.50.300">
    <property type="entry name" value="P-loop containing nucleotide triphosphate hydrolases"/>
    <property type="match status" value="1"/>
</dbReference>
<evidence type="ECO:0000313" key="3">
    <source>
        <dbReference type="Proteomes" id="UP000199155"/>
    </source>
</evidence>
<dbReference type="InterPro" id="IPR027417">
    <property type="entry name" value="P-loop_NTPase"/>
</dbReference>
<protein>
    <submittedName>
        <fullName evidence="2">Predicted ATPase</fullName>
    </submittedName>
</protein>
<organism evidence="2 3">
    <name type="scientific">Streptomyces indicus</name>
    <dbReference type="NCBI Taxonomy" id="417292"/>
    <lineage>
        <taxon>Bacteria</taxon>
        <taxon>Bacillati</taxon>
        <taxon>Actinomycetota</taxon>
        <taxon>Actinomycetes</taxon>
        <taxon>Kitasatosporales</taxon>
        <taxon>Streptomycetaceae</taxon>
        <taxon>Streptomyces</taxon>
    </lineage>
</organism>
<dbReference type="RefSeq" id="WP_245769387.1">
    <property type="nucleotide sequence ID" value="NZ_FNFF01000006.1"/>
</dbReference>
<proteinExistence type="predicted"/>
<name>A0A1G9ARV4_9ACTN</name>
<dbReference type="AlphaFoldDB" id="A0A1G9ARV4"/>
<dbReference type="STRING" id="417292.SAMN05421806_106121"/>
<reference evidence="2 3" key="1">
    <citation type="submission" date="2016-10" db="EMBL/GenBank/DDBJ databases">
        <authorList>
            <person name="de Groot N.N."/>
        </authorList>
    </citation>
    <scope>NUCLEOTIDE SEQUENCE [LARGE SCALE GENOMIC DNA]</scope>
    <source>
        <strain evidence="2 3">CGMCC 4.5727</strain>
    </source>
</reference>